<evidence type="ECO:0000259" key="1">
    <source>
        <dbReference type="Pfam" id="PF01266"/>
    </source>
</evidence>
<dbReference type="EMBL" id="CP032157">
    <property type="protein sequence ID" value="AXY75819.1"/>
    <property type="molecule type" value="Genomic_DNA"/>
</dbReference>
<dbReference type="OrthoDB" id="214253at2"/>
<dbReference type="AlphaFoldDB" id="A0A3B7MR79"/>
<dbReference type="InterPro" id="IPR036188">
    <property type="entry name" value="FAD/NAD-bd_sf"/>
</dbReference>
<sequence>MYTDFLIVGQGICGTFLSWYLQQAGYSFTIIDQPQANTASKVAAGIINPVTGRRIVKTWLIDEVMPFAQEAYTALGASLNTTVIEQKSIVDFYATPQMKLAFEKKYEEDPQYLSLPADLYHWHALFNYDFGYGEINPCYLIKLQNILPAYRAQLEQQQLLREELFEADQLQVRPDGITYKDITASRIIFSDGIAAAQNPYFKNLPFAPNKGEAVWVEINDLPTTHIFKKGFNLVPWKDNIFWLGSTYLWEFDNDLPTPGFRQFAHNWLLQTIKLPFKLLDHMAAVRPATLERRPFVGFHPQHPAVGIFNGMGTKGCSLAPWFAHQWVQSIKEGTPLDPLADVKRFQRVLAR</sequence>
<evidence type="ECO:0000313" key="3">
    <source>
        <dbReference type="Proteomes" id="UP000263900"/>
    </source>
</evidence>
<organism evidence="2 3">
    <name type="scientific">Paraflavitalea soli</name>
    <dbReference type="NCBI Taxonomy" id="2315862"/>
    <lineage>
        <taxon>Bacteria</taxon>
        <taxon>Pseudomonadati</taxon>
        <taxon>Bacteroidota</taxon>
        <taxon>Chitinophagia</taxon>
        <taxon>Chitinophagales</taxon>
        <taxon>Chitinophagaceae</taxon>
        <taxon>Paraflavitalea</taxon>
    </lineage>
</organism>
<evidence type="ECO:0000313" key="2">
    <source>
        <dbReference type="EMBL" id="AXY75819.1"/>
    </source>
</evidence>
<feature type="domain" description="FAD dependent oxidoreductase" evidence="1">
    <location>
        <begin position="4"/>
        <end position="324"/>
    </location>
</feature>
<proteinExistence type="predicted"/>
<dbReference type="RefSeq" id="WP_119051700.1">
    <property type="nucleotide sequence ID" value="NZ_CP032157.1"/>
</dbReference>
<reference evidence="2 3" key="1">
    <citation type="submission" date="2018-09" db="EMBL/GenBank/DDBJ databases">
        <title>Genome sequencing of strain 6GH32-13.</title>
        <authorList>
            <person name="Weon H.-Y."/>
            <person name="Heo J."/>
            <person name="Kwon S.-W."/>
        </authorList>
    </citation>
    <scope>NUCLEOTIDE SEQUENCE [LARGE SCALE GENOMIC DNA]</scope>
    <source>
        <strain evidence="2 3">5GH32-13</strain>
    </source>
</reference>
<protein>
    <submittedName>
        <fullName evidence="2">FAD-binding oxidoreductase</fullName>
    </submittedName>
</protein>
<name>A0A3B7MR79_9BACT</name>
<dbReference type="Pfam" id="PF01266">
    <property type="entry name" value="DAO"/>
    <property type="match status" value="1"/>
</dbReference>
<keyword evidence="3" id="KW-1185">Reference proteome</keyword>
<gene>
    <name evidence="2" type="ORF">D3H65_18315</name>
</gene>
<dbReference type="SUPFAM" id="SSF51971">
    <property type="entry name" value="Nucleotide-binding domain"/>
    <property type="match status" value="1"/>
</dbReference>
<dbReference type="Proteomes" id="UP000263900">
    <property type="component" value="Chromosome"/>
</dbReference>
<dbReference type="KEGG" id="pseg:D3H65_18315"/>
<dbReference type="Gene3D" id="3.50.50.60">
    <property type="entry name" value="FAD/NAD(P)-binding domain"/>
    <property type="match status" value="1"/>
</dbReference>
<accession>A0A3B7MR79</accession>
<dbReference type="Gene3D" id="3.30.9.10">
    <property type="entry name" value="D-Amino Acid Oxidase, subunit A, domain 2"/>
    <property type="match status" value="1"/>
</dbReference>
<dbReference type="InterPro" id="IPR006076">
    <property type="entry name" value="FAD-dep_OxRdtase"/>
</dbReference>